<dbReference type="AlphaFoldDB" id="B0BZT7"/>
<evidence type="ECO:0000313" key="1">
    <source>
        <dbReference type="EMBL" id="ABW27147.1"/>
    </source>
</evidence>
<dbReference type="Proteomes" id="UP000000268">
    <property type="component" value="Chromosome"/>
</dbReference>
<protein>
    <submittedName>
        <fullName evidence="1">Uncharacterized protein</fullName>
    </submittedName>
</protein>
<dbReference type="RefSeq" id="WP_012162628.1">
    <property type="nucleotide sequence ID" value="NC_009925.1"/>
</dbReference>
<dbReference type="EMBL" id="CP000828">
    <property type="protein sequence ID" value="ABW27147.1"/>
    <property type="molecule type" value="Genomic_DNA"/>
</dbReference>
<gene>
    <name evidence="1" type="ordered locus">AM1_2132</name>
</gene>
<dbReference type="KEGG" id="amr:AM1_2132"/>
<proteinExistence type="predicted"/>
<reference evidence="1 2" key="1">
    <citation type="journal article" date="2008" name="Proc. Natl. Acad. Sci. U.S.A.">
        <title>Niche adaptation and genome expansion in the chlorophyll d-producing cyanobacterium Acaryochloris marina.</title>
        <authorList>
            <person name="Swingley W.D."/>
            <person name="Chen M."/>
            <person name="Cheung P.C."/>
            <person name="Conrad A.L."/>
            <person name="Dejesa L.C."/>
            <person name="Hao J."/>
            <person name="Honchak B.M."/>
            <person name="Karbach L.E."/>
            <person name="Kurdoglu A."/>
            <person name="Lahiri S."/>
            <person name="Mastrian S.D."/>
            <person name="Miyashita H."/>
            <person name="Page L."/>
            <person name="Ramakrishna P."/>
            <person name="Satoh S."/>
            <person name="Sattley W.M."/>
            <person name="Shimada Y."/>
            <person name="Taylor H.L."/>
            <person name="Tomo T."/>
            <person name="Tsuchiya T."/>
            <person name="Wang Z.T."/>
            <person name="Raymond J."/>
            <person name="Mimuro M."/>
            <person name="Blankenship R.E."/>
            <person name="Touchman J.W."/>
        </authorList>
    </citation>
    <scope>NUCLEOTIDE SEQUENCE [LARGE SCALE GENOMIC DNA]</scope>
    <source>
        <strain evidence="2">MBIC 11017</strain>
    </source>
</reference>
<dbReference type="HOGENOM" id="CLU_3148189_0_0_3"/>
<evidence type="ECO:0000313" key="2">
    <source>
        <dbReference type="Proteomes" id="UP000000268"/>
    </source>
</evidence>
<keyword evidence="2" id="KW-1185">Reference proteome</keyword>
<sequence length="48" mass="5102">MDSCRYSSSEYACLLGFTTGAGTETAIAVSQTYNKVISIFAELGMVTL</sequence>
<organism evidence="1 2">
    <name type="scientific">Acaryochloris marina (strain MBIC 11017)</name>
    <dbReference type="NCBI Taxonomy" id="329726"/>
    <lineage>
        <taxon>Bacteria</taxon>
        <taxon>Bacillati</taxon>
        <taxon>Cyanobacteriota</taxon>
        <taxon>Cyanophyceae</taxon>
        <taxon>Acaryochloridales</taxon>
        <taxon>Acaryochloridaceae</taxon>
        <taxon>Acaryochloris</taxon>
    </lineage>
</organism>
<accession>B0BZT7</accession>
<name>B0BZT7_ACAM1</name>